<accession>A0A9X2LJN8</accession>
<gene>
    <name evidence="2" type="ORF">NQU55_21955</name>
</gene>
<organism evidence="2 3">
    <name type="scientific">Streptomyces telluris</name>
    <dbReference type="NCBI Taxonomy" id="2720021"/>
    <lineage>
        <taxon>Bacteria</taxon>
        <taxon>Bacillati</taxon>
        <taxon>Actinomycetota</taxon>
        <taxon>Actinomycetes</taxon>
        <taxon>Kitasatosporales</taxon>
        <taxon>Streptomycetaceae</taxon>
        <taxon>Streptomyces</taxon>
    </lineage>
</organism>
<evidence type="ECO:0000259" key="1">
    <source>
        <dbReference type="Pfam" id="PF13474"/>
    </source>
</evidence>
<dbReference type="SUPFAM" id="SSF54427">
    <property type="entry name" value="NTF2-like"/>
    <property type="match status" value="1"/>
</dbReference>
<feature type="domain" description="SnoaL-like" evidence="1">
    <location>
        <begin position="19"/>
        <end position="130"/>
    </location>
</feature>
<dbReference type="InterPro" id="IPR032710">
    <property type="entry name" value="NTF2-like_dom_sf"/>
</dbReference>
<dbReference type="EMBL" id="JANIID010000021">
    <property type="protein sequence ID" value="MCQ8772413.1"/>
    <property type="molecule type" value="Genomic_DNA"/>
</dbReference>
<dbReference type="Proteomes" id="UP001142374">
    <property type="component" value="Unassembled WGS sequence"/>
</dbReference>
<reference evidence="2" key="1">
    <citation type="submission" date="2022-06" db="EMBL/GenBank/DDBJ databases">
        <title>WGS of actinobacteria.</title>
        <authorList>
            <person name="Thawai C."/>
        </authorList>
    </citation>
    <scope>NUCLEOTIDE SEQUENCE</scope>
    <source>
        <strain evidence="2">AA8</strain>
    </source>
</reference>
<protein>
    <submittedName>
        <fullName evidence="2">Nuclear transport factor 2 family protein</fullName>
    </submittedName>
</protein>
<comment type="caution">
    <text evidence="2">The sequence shown here is derived from an EMBL/GenBank/DDBJ whole genome shotgun (WGS) entry which is preliminary data.</text>
</comment>
<dbReference type="Pfam" id="PF13474">
    <property type="entry name" value="SnoaL_3"/>
    <property type="match status" value="1"/>
</dbReference>
<proteinExistence type="predicted"/>
<evidence type="ECO:0000313" key="3">
    <source>
        <dbReference type="Proteomes" id="UP001142374"/>
    </source>
</evidence>
<dbReference type="RefSeq" id="WP_168091790.1">
    <property type="nucleotide sequence ID" value="NZ_JAATER010000039.1"/>
</dbReference>
<evidence type="ECO:0000313" key="2">
    <source>
        <dbReference type="EMBL" id="MCQ8772413.1"/>
    </source>
</evidence>
<dbReference type="AlphaFoldDB" id="A0A9X2LJN8"/>
<dbReference type="InterPro" id="IPR037401">
    <property type="entry name" value="SnoaL-like"/>
</dbReference>
<name>A0A9X2LJN8_9ACTN</name>
<sequence>MTIDFVPTVTAGAITREAVQQLLEEYRSAYDRSDQAYFDLFAPDATFFILSSPTRIDSREEFQRVFTLAAGTARRSQLLSPEIRILGDTALVSLHCRVALGEEQQYLRESLVVTRGARGDLRIAHLHVSPQDMPSVPDSPERAVEEISVIEERTATTASTVGTPK</sequence>
<dbReference type="Gene3D" id="3.10.450.50">
    <property type="match status" value="1"/>
</dbReference>
<keyword evidence="3" id="KW-1185">Reference proteome</keyword>